<dbReference type="Gene3D" id="1.10.510.40">
    <property type="match status" value="1"/>
</dbReference>
<dbReference type="PANTHER" id="PTHR34384">
    <property type="entry name" value="L-2,3-DIAMINOPROPANOATE--CITRATE LIGASE"/>
    <property type="match status" value="1"/>
</dbReference>
<evidence type="ECO:0000259" key="1">
    <source>
        <dbReference type="Pfam" id="PF04183"/>
    </source>
</evidence>
<proteinExistence type="predicted"/>
<reference evidence="3 4" key="2">
    <citation type="submission" date="2019-04" db="EMBL/GenBank/DDBJ databases">
        <authorList>
            <person name="Yang S."/>
            <person name="Wei W."/>
        </authorList>
    </citation>
    <scope>NUCLEOTIDE SEQUENCE [LARGE SCALE GENOMIC DNA]</scope>
    <source>
        <strain evidence="4">ZP60</strain>
        <plasmid evidence="3 4">unnamed1</plasmid>
    </source>
</reference>
<geneLocation type="plasmid" evidence="3">
    <name>unnamed1</name>
</geneLocation>
<organism evidence="3 4">
    <name type="scientific">Halomicrobium mukohataei</name>
    <dbReference type="NCBI Taxonomy" id="57705"/>
    <lineage>
        <taxon>Archaea</taxon>
        <taxon>Methanobacteriati</taxon>
        <taxon>Methanobacteriota</taxon>
        <taxon>Stenosarchaea group</taxon>
        <taxon>Halobacteria</taxon>
        <taxon>Halobacteriales</taxon>
        <taxon>Haloarculaceae</taxon>
        <taxon>Halomicrobium</taxon>
    </lineage>
</organism>
<dbReference type="GO" id="GO:0016881">
    <property type="term" value="F:acid-amino acid ligase activity"/>
    <property type="evidence" value="ECO:0007669"/>
    <property type="project" value="UniProtKB-ARBA"/>
</dbReference>
<dbReference type="Proteomes" id="UP000297053">
    <property type="component" value="Plasmid unnamed1"/>
</dbReference>
<sequence>MTRLTRHYDDSAREIARHATTHSFLNCYCHETASGAFRPADETPIDTEGTVLYCPLEAQGIDLYARVAHRSPTGRHLFETPVQYRVEETIHDCDYLTLATLLTKELELTRGGDADRDELLARVVSSCRATARFVDARRGDDALTDPEATFREAEQSLVFGHLMHPTPKSRRGMGRDGPRYAPELGTSFSLHYVSADSAVVEQASTREHSAAEWVASALRDDPTVSDDVVDRHVDDGRVLVPLHPWQAQYLLDREPARSLLADGRLESLGAIGREFAPTSSVRTLYAPESPFMVKGSLAVKITNAERTNKRPELDRGVAISELLDTELGDAIDDRFPAFDVIRDPAYLTVQSESAESGFEVVLRENPFAPSGRRRATPVAALCQDAIAGASRLERVVRDIAQRTGQSPDAVSVDWFERYLETAIRPVLWLFLEWGLGLEAHQQNTVLTLDDDGYPDRAFYRDNQGYYFPEGAYDRIDAVCPGVGQRADTICPDAVADERIRYYVVLNNAFGVINAFGTAGLVDERRLLELLRDHLSSLRQFDRPSSSLLDPLLQSETVPRKANLLTRFRGLDELDAPSLDDQSVYAAVPNPLVEEFSQAVMR</sequence>
<dbReference type="InterPro" id="IPR007310">
    <property type="entry name" value="Aerobactin_biosyn_IucA/IucC_N"/>
</dbReference>
<dbReference type="RefSeq" id="WP_012807499.1">
    <property type="nucleotide sequence ID" value="NZ_CP039376.1"/>
</dbReference>
<dbReference type="GO" id="GO:0019290">
    <property type="term" value="P:siderophore biosynthetic process"/>
    <property type="evidence" value="ECO:0007669"/>
    <property type="project" value="InterPro"/>
</dbReference>
<dbReference type="PANTHER" id="PTHR34384:SF5">
    <property type="entry name" value="L-2,3-DIAMINOPROPANOATE--CITRATE LIGASE"/>
    <property type="match status" value="1"/>
</dbReference>
<name>A0A4D6KHV6_9EURY</name>
<evidence type="ECO:0000313" key="3">
    <source>
        <dbReference type="EMBL" id="QCD67247.1"/>
    </source>
</evidence>
<accession>A0A4D6KHV6</accession>
<evidence type="ECO:0000313" key="4">
    <source>
        <dbReference type="Proteomes" id="UP000297053"/>
    </source>
</evidence>
<dbReference type="Pfam" id="PF06276">
    <property type="entry name" value="FhuF"/>
    <property type="match status" value="1"/>
</dbReference>
<dbReference type="KEGG" id="halz:E5139_16525"/>
<gene>
    <name evidence="3" type="ORF">E5139_16525</name>
</gene>
<reference evidence="3 4" key="1">
    <citation type="submission" date="2019-04" db="EMBL/GenBank/DDBJ databases">
        <title>Complete genome sequence of Arthrobacter sp. ZXY-2 associated with effective atrazine degradation and salt adaptation.</title>
        <authorList>
            <person name="Zhao X."/>
        </authorList>
    </citation>
    <scope>NUCLEOTIDE SEQUENCE [LARGE SCALE GENOMIC DNA]</scope>
    <source>
        <strain evidence="4">ZP60</strain>
        <plasmid evidence="3 4">unnamed1</plasmid>
    </source>
</reference>
<keyword evidence="3" id="KW-0614">Plasmid</keyword>
<dbReference type="EMBL" id="CP039376">
    <property type="protein sequence ID" value="QCD67247.1"/>
    <property type="molecule type" value="Genomic_DNA"/>
</dbReference>
<dbReference type="Pfam" id="PF04183">
    <property type="entry name" value="IucA_IucC"/>
    <property type="match status" value="1"/>
</dbReference>
<dbReference type="InterPro" id="IPR037455">
    <property type="entry name" value="LucA/IucC-like"/>
</dbReference>
<protein>
    <submittedName>
        <fullName evidence="3">IucA/IucC family siderophore biosynthesis protein</fullName>
    </submittedName>
</protein>
<dbReference type="InterPro" id="IPR022770">
    <property type="entry name" value="IucA/IucC-like_C"/>
</dbReference>
<feature type="domain" description="Aerobactin siderophore biosynthesis IucA/IucC N-terminal" evidence="1">
    <location>
        <begin position="150"/>
        <end position="383"/>
    </location>
</feature>
<evidence type="ECO:0000259" key="2">
    <source>
        <dbReference type="Pfam" id="PF06276"/>
    </source>
</evidence>
<dbReference type="GeneID" id="8409409"/>
<feature type="domain" description="Aerobactin siderophore biosynthesis IucA/IucC-like C-terminal" evidence="2">
    <location>
        <begin position="413"/>
        <end position="574"/>
    </location>
</feature>
<dbReference type="AlphaFoldDB" id="A0A4D6KHV6"/>